<reference evidence="6" key="1">
    <citation type="submission" date="2020-01" db="EMBL/GenBank/DDBJ databases">
        <authorList>
            <person name="Rat A."/>
        </authorList>
    </citation>
    <scope>NUCLEOTIDE SEQUENCE</scope>
    <source>
        <strain evidence="6">LMG 31228</strain>
    </source>
</reference>
<dbReference type="Proteomes" id="UP001138709">
    <property type="component" value="Unassembled WGS sequence"/>
</dbReference>
<protein>
    <submittedName>
        <fullName evidence="6">Isoprenylcysteine carboxylmethyltransferase family protein</fullName>
    </submittedName>
</protein>
<evidence type="ECO:0000256" key="4">
    <source>
        <dbReference type="ARBA" id="ARBA00023136"/>
    </source>
</evidence>
<organism evidence="6 7">
    <name type="scientific">Neoroseomonas eburnea</name>
    <dbReference type="NCBI Taxonomy" id="1346889"/>
    <lineage>
        <taxon>Bacteria</taxon>
        <taxon>Pseudomonadati</taxon>
        <taxon>Pseudomonadota</taxon>
        <taxon>Alphaproteobacteria</taxon>
        <taxon>Acetobacterales</taxon>
        <taxon>Acetobacteraceae</taxon>
        <taxon>Neoroseomonas</taxon>
    </lineage>
</organism>
<dbReference type="GO" id="GO:0004671">
    <property type="term" value="F:protein C-terminal S-isoprenylcysteine carboxyl O-methyltransferase activity"/>
    <property type="evidence" value="ECO:0007669"/>
    <property type="project" value="InterPro"/>
</dbReference>
<gene>
    <name evidence="6" type="ORF">GXW74_20640</name>
</gene>
<keyword evidence="3 5" id="KW-1133">Transmembrane helix</keyword>
<feature type="transmembrane region" description="Helical" evidence="5">
    <location>
        <begin position="39"/>
        <end position="64"/>
    </location>
</feature>
<keyword evidence="4 5" id="KW-0472">Membrane</keyword>
<comment type="subcellular location">
    <subcellularLocation>
        <location evidence="1">Membrane</location>
        <topology evidence="1">Multi-pass membrane protein</topology>
    </subcellularLocation>
</comment>
<dbReference type="RefSeq" id="WP_211848448.1">
    <property type="nucleotide sequence ID" value="NZ_JAAEDL010000024.1"/>
</dbReference>
<evidence type="ECO:0000313" key="6">
    <source>
        <dbReference type="EMBL" id="MBR0682912.1"/>
    </source>
</evidence>
<feature type="transmembrane region" description="Helical" evidence="5">
    <location>
        <begin position="7"/>
        <end position="27"/>
    </location>
</feature>
<dbReference type="EMBL" id="JAAEDL010000024">
    <property type="protein sequence ID" value="MBR0682912.1"/>
    <property type="molecule type" value="Genomic_DNA"/>
</dbReference>
<dbReference type="Pfam" id="PF04140">
    <property type="entry name" value="ICMT"/>
    <property type="match status" value="1"/>
</dbReference>
<dbReference type="GO" id="GO:0016020">
    <property type="term" value="C:membrane"/>
    <property type="evidence" value="ECO:0007669"/>
    <property type="project" value="UniProtKB-SubCell"/>
</dbReference>
<evidence type="ECO:0000256" key="3">
    <source>
        <dbReference type="ARBA" id="ARBA00022989"/>
    </source>
</evidence>
<accession>A0A9X9XGS6</accession>
<sequence length="219" mass="24302">MIPSAEYGFWLLAAVNAALFIGFAYSFARPLEARDWRSFGAFSAFIVALFAEMYGFPLTIYLLAGWLQTRWPGVNWFSHDSGHLLEMIAGPGVNPHFGPFHLISTALILLGFWLIAAAWPVLYRAARSGRLATAGPYARIRHPQYAGFILITTGFLLQWPTLITLAMYPVLVVMYLRLAAREDASAAERFGAEHAAWARSVPAWIPTWRRAASGPAASR</sequence>
<keyword evidence="7" id="KW-1185">Reference proteome</keyword>
<reference evidence="6" key="2">
    <citation type="journal article" date="2021" name="Syst. Appl. Microbiol.">
        <title>Roseomonas hellenica sp. nov., isolated from roots of wild-growing Alkanna tinctoria.</title>
        <authorList>
            <person name="Rat A."/>
            <person name="Naranjo H.D."/>
            <person name="Lebbe L."/>
            <person name="Cnockaert M."/>
            <person name="Krigas N."/>
            <person name="Grigoriadou K."/>
            <person name="Maloupa E."/>
            <person name="Willems A."/>
        </authorList>
    </citation>
    <scope>NUCLEOTIDE SEQUENCE</scope>
    <source>
        <strain evidence="6">LMG 31228</strain>
    </source>
</reference>
<dbReference type="AlphaFoldDB" id="A0A9X9XGS6"/>
<comment type="caution">
    <text evidence="6">The sequence shown here is derived from an EMBL/GenBank/DDBJ whole genome shotgun (WGS) entry which is preliminary data.</text>
</comment>
<feature type="transmembrane region" description="Helical" evidence="5">
    <location>
        <begin position="144"/>
        <end position="168"/>
    </location>
</feature>
<evidence type="ECO:0000256" key="1">
    <source>
        <dbReference type="ARBA" id="ARBA00004141"/>
    </source>
</evidence>
<keyword evidence="2 5" id="KW-0812">Transmembrane</keyword>
<name>A0A9X9XGS6_9PROT</name>
<evidence type="ECO:0000256" key="5">
    <source>
        <dbReference type="SAM" id="Phobius"/>
    </source>
</evidence>
<proteinExistence type="predicted"/>
<feature type="transmembrane region" description="Helical" evidence="5">
    <location>
        <begin position="100"/>
        <end position="123"/>
    </location>
</feature>
<evidence type="ECO:0000313" key="7">
    <source>
        <dbReference type="Proteomes" id="UP001138709"/>
    </source>
</evidence>
<dbReference type="InterPro" id="IPR007269">
    <property type="entry name" value="ICMT_MeTrfase"/>
</dbReference>
<evidence type="ECO:0000256" key="2">
    <source>
        <dbReference type="ARBA" id="ARBA00022692"/>
    </source>
</evidence>
<dbReference type="Gene3D" id="1.20.120.1630">
    <property type="match status" value="1"/>
</dbReference>